<keyword evidence="2" id="KW-1185">Reference proteome</keyword>
<accession>A0A9E8M3P3</accession>
<dbReference type="CDD" id="cd19067">
    <property type="entry name" value="PfuEndoQ-like"/>
    <property type="match status" value="1"/>
</dbReference>
<dbReference type="KEGG" id="fhl:OE105_06920"/>
<dbReference type="InterPro" id="IPR010994">
    <property type="entry name" value="RuvA_2-like"/>
</dbReference>
<dbReference type="EMBL" id="CP106877">
    <property type="protein sequence ID" value="WAA13824.1"/>
    <property type="molecule type" value="Genomic_DNA"/>
</dbReference>
<protein>
    <submittedName>
        <fullName evidence="1">Endonuclease Q family protein</fullName>
    </submittedName>
</protein>
<proteinExistence type="predicted"/>
<evidence type="ECO:0000313" key="1">
    <source>
        <dbReference type="EMBL" id="WAA13824.1"/>
    </source>
</evidence>
<dbReference type="InterPro" id="IPR016195">
    <property type="entry name" value="Pol/histidinol_Pase-like"/>
</dbReference>
<organism evidence="1 2">
    <name type="scientific">Fervidibacillus halotolerans</name>
    <dbReference type="NCBI Taxonomy" id="2980027"/>
    <lineage>
        <taxon>Bacteria</taxon>
        <taxon>Bacillati</taxon>
        <taxon>Bacillota</taxon>
        <taxon>Bacilli</taxon>
        <taxon>Bacillales</taxon>
        <taxon>Bacillaceae</taxon>
        <taxon>Fervidibacillus</taxon>
    </lineage>
</organism>
<name>A0A9E8M3P3_9BACI</name>
<dbReference type="RefSeq" id="WP_275422036.1">
    <property type="nucleotide sequence ID" value="NZ_CP106877.1"/>
</dbReference>
<dbReference type="SUPFAM" id="SSF47781">
    <property type="entry name" value="RuvA domain 2-like"/>
    <property type="match status" value="1"/>
</dbReference>
<dbReference type="GO" id="GO:0004519">
    <property type="term" value="F:endonuclease activity"/>
    <property type="evidence" value="ECO:0007669"/>
    <property type="project" value="UniProtKB-KW"/>
</dbReference>
<dbReference type="PANTHER" id="PTHR40084">
    <property type="entry name" value="PHOSPHOHYDROLASE, PHP FAMILY"/>
    <property type="match status" value="1"/>
</dbReference>
<dbReference type="PANTHER" id="PTHR40084:SF1">
    <property type="entry name" value="PHOSPHOTRANSFERASE"/>
    <property type="match status" value="1"/>
</dbReference>
<dbReference type="SUPFAM" id="SSF89550">
    <property type="entry name" value="PHP domain-like"/>
    <property type="match status" value="1"/>
</dbReference>
<keyword evidence="1" id="KW-0378">Hydrolase</keyword>
<evidence type="ECO:0000313" key="2">
    <source>
        <dbReference type="Proteomes" id="UP001164726"/>
    </source>
</evidence>
<dbReference type="Gene3D" id="1.10.150.20">
    <property type="entry name" value="5' to 3' exonuclease, C-terminal subdomain"/>
    <property type="match status" value="1"/>
</dbReference>
<gene>
    <name evidence="1" type="ORF">OE105_06920</name>
</gene>
<keyword evidence="1" id="KW-0540">Nuclease</keyword>
<reference evidence="1" key="1">
    <citation type="submission" date="2022-09" db="EMBL/GenBank/DDBJ databases">
        <title>Complete Genomes of Fervidibacillus albus and Fervidibacillus halotolerans isolated from tidal flat sediments.</title>
        <authorList>
            <person name="Kwon K.K."/>
            <person name="Yang S.-H."/>
            <person name="Park M.J."/>
            <person name="Oh H.-M."/>
        </authorList>
    </citation>
    <scope>NUCLEOTIDE SEQUENCE</scope>
    <source>
        <strain evidence="1">MEBiC13594</strain>
    </source>
</reference>
<dbReference type="Proteomes" id="UP001164726">
    <property type="component" value="Chromosome"/>
</dbReference>
<keyword evidence="1" id="KW-0255">Endonuclease</keyword>
<sequence>MKQYFADFHIHIGRTKANRPVKITGAKNLTLTNILQTAKNQKGIDIVGVIDCHCPEVLEEIEDLIEKGKIVQDDGNLLFEGKTTLICGSELEIYDSNCNGPIHVLGYFPNLESMKVFSKWLNRKVKNIHLSSQRIYATGRELQRVVKALGGLFVPAHVFTPFKSLFGKGVEKDLTQVFDPDLIDAIELGLSSDTKMADHLYQLHRYPYLSNSDAHSLPKIGREYQSLHLEKGSFSEIARALKGKDGRKIVANYGLDPLLGKYYRSVCKHCETPLERDEGTCPKCESKQVIKGVSVRIHELTDTDHFPKRPPYIHQVPLEFIPGIGPKRLEKLLNRFGTEMGVIHHATFDQLKEVVPFEIASMIIEAREGNLTMEAGGGGRYGKLVDSKKMNKNI</sequence>
<dbReference type="AlphaFoldDB" id="A0A9E8M3P3"/>
<dbReference type="Gene3D" id="3.20.20.140">
    <property type="entry name" value="Metal-dependent hydrolases"/>
    <property type="match status" value="1"/>
</dbReference>